<dbReference type="InterPro" id="IPR008926">
    <property type="entry name" value="RNR_R1-su_N"/>
</dbReference>
<dbReference type="InParanoid" id="A0A6P6YDK3"/>
<keyword evidence="5 9" id="KW-0560">Oxidoreductase</keyword>
<dbReference type="OrthoDB" id="6410091at2759"/>
<accession>A0A6P6YDK3</accession>
<dbReference type="Proteomes" id="UP000515146">
    <property type="component" value="Unplaced"/>
</dbReference>
<comment type="function">
    <text evidence="7 9">Provides the precursors necessary for DNA synthesis. Catalyzes the biosynthesis of deoxyribonucleotides from the corresponding ribonucleotides.</text>
</comment>
<evidence type="ECO:0000256" key="3">
    <source>
        <dbReference type="ARBA" id="ARBA00022741"/>
    </source>
</evidence>
<dbReference type="GO" id="GO:0009263">
    <property type="term" value="P:deoxyribonucleotide biosynthetic process"/>
    <property type="evidence" value="ECO:0007669"/>
    <property type="project" value="UniProtKB-KW"/>
</dbReference>
<evidence type="ECO:0000256" key="6">
    <source>
        <dbReference type="ARBA" id="ARBA00023116"/>
    </source>
</evidence>
<dbReference type="PROSITE" id="PS00089">
    <property type="entry name" value="RIBORED_LARGE"/>
    <property type="match status" value="1"/>
</dbReference>
<dbReference type="GO" id="GO:0005524">
    <property type="term" value="F:ATP binding"/>
    <property type="evidence" value="ECO:0007669"/>
    <property type="project" value="UniProtKB-UniRule"/>
</dbReference>
<evidence type="ECO:0000313" key="11">
    <source>
        <dbReference type="Proteomes" id="UP000515146"/>
    </source>
</evidence>
<evidence type="ECO:0000256" key="9">
    <source>
        <dbReference type="RuleBase" id="RU003410"/>
    </source>
</evidence>
<dbReference type="PROSITE" id="PS51161">
    <property type="entry name" value="ATP_CONE"/>
    <property type="match status" value="1"/>
</dbReference>
<dbReference type="InterPro" id="IPR005144">
    <property type="entry name" value="ATP-cone_dom"/>
</dbReference>
<dbReference type="SUPFAM" id="SSF48168">
    <property type="entry name" value="R1 subunit of ribonucleotide reductase, N-terminal domain"/>
    <property type="match status" value="1"/>
</dbReference>
<keyword evidence="3 8" id="KW-0547">Nucleotide-binding</keyword>
<dbReference type="CDD" id="cd01679">
    <property type="entry name" value="RNR_I"/>
    <property type="match status" value="1"/>
</dbReference>
<sequence length="809" mass="91981">MYIINRKGEQEPVIVERILNRIKSLSYGLSDLIDASRITNAVYAGMFSGISSTELDELSAQECASMIGIHPDYSILAARIAASNLFKNVVKKFSQSIELLYDSKGFTTKKGIIADHIYKYVMENAEVLDNAIVKERDFDFSYFGFKTMEKSYLLKSGKKIVETPQYMFMRVAVQIHIGDLDKIIETYNLLSQKYFIHATPTLFNAATRFPQMSSCYLLQMQSDSIDGIYNTLKQCAIISKYAGGVGLAIHKIRAHGTEIQGTNGISNGVIPMLKVFNETARYVDQGGGRRKGGFAVYLEPWHLDIFEFLELKKNHGHEEARARDLFYALWIPDLFMKRVDQDSYWSLMCPHQSPGLHEVWGKKFEKLYESYEKEGRYIKQIKARELWMAILVTQMETGNPYMVFKDAANRKSNQQNLGTIQSSNLCTEVIQYTSPDEIAICNLASISLPKYVNQKEFTFDYKSLYEITKVATVNLNKVVDTNFYHLEEGKRSNMLHRPIGIGVQGLADVYQLLELPFDTKDADIINQRIFETIYFAALTASCELAEKFGTYPSYEDSPMSKGLLQFDLWNLERAEKNLPPVQLSGLWDWDELRAKIKKFGIRNSLLVAPMPTASTSQILGNCESFEPYISNIFSRRVLSGEFQVVNPHLCKKLVELNLWNEEMKQKLIAHEGSIQAIDEIPSYVKAIFKTTWEIKQKEYINQSISRAPFICQSQSLSLYLRNPTYSNMTSMHFYAWKNGLKTGLYYLRTKSAADAIKFTIDPLTVRVASSTSISGSAENSENNSPRIVSACPLKKPDARDDEVCLACSA</sequence>
<dbReference type="PRINTS" id="PR01183">
    <property type="entry name" value="RIBORDTASEM1"/>
</dbReference>
<evidence type="ECO:0000256" key="4">
    <source>
        <dbReference type="ARBA" id="ARBA00022840"/>
    </source>
</evidence>
<evidence type="ECO:0000256" key="7">
    <source>
        <dbReference type="ARBA" id="ARBA00024942"/>
    </source>
</evidence>
<evidence type="ECO:0000256" key="2">
    <source>
        <dbReference type="ARBA" id="ARBA00022533"/>
    </source>
</evidence>
<dbReference type="InterPro" id="IPR039718">
    <property type="entry name" value="Rrm1"/>
</dbReference>
<name>A0A6P6YDK3_DERPT</name>
<reference evidence="12" key="1">
    <citation type="submission" date="2025-08" db="UniProtKB">
        <authorList>
            <consortium name="RefSeq"/>
        </authorList>
    </citation>
    <scope>IDENTIFICATION</scope>
    <source>
        <strain evidence="12">Airmid</strain>
    </source>
</reference>
<comment type="similarity">
    <text evidence="1 9">Belongs to the ribonucleoside diphosphate reductase large chain family.</text>
</comment>
<organism evidence="11 12">
    <name type="scientific">Dermatophagoides pteronyssinus</name>
    <name type="common">European house dust mite</name>
    <dbReference type="NCBI Taxonomy" id="6956"/>
    <lineage>
        <taxon>Eukaryota</taxon>
        <taxon>Metazoa</taxon>
        <taxon>Ecdysozoa</taxon>
        <taxon>Arthropoda</taxon>
        <taxon>Chelicerata</taxon>
        <taxon>Arachnida</taxon>
        <taxon>Acari</taxon>
        <taxon>Acariformes</taxon>
        <taxon>Sarcoptiformes</taxon>
        <taxon>Astigmata</taxon>
        <taxon>Psoroptidia</taxon>
        <taxon>Analgoidea</taxon>
        <taxon>Pyroglyphidae</taxon>
        <taxon>Dermatophagoidinae</taxon>
        <taxon>Dermatophagoides</taxon>
    </lineage>
</organism>
<gene>
    <name evidence="12" type="primary">LOC113796683</name>
</gene>
<evidence type="ECO:0000259" key="10">
    <source>
        <dbReference type="PROSITE" id="PS51161"/>
    </source>
</evidence>
<dbReference type="InterPro" id="IPR013346">
    <property type="entry name" value="NrdE_NrdA_C"/>
</dbReference>
<keyword evidence="4 8" id="KW-0067">ATP-binding</keyword>
<dbReference type="Pfam" id="PF03477">
    <property type="entry name" value="ATP-cone"/>
    <property type="match status" value="1"/>
</dbReference>
<keyword evidence="11" id="KW-1185">Reference proteome</keyword>
<dbReference type="EC" id="1.17.4.1" evidence="9"/>
<dbReference type="Gene3D" id="3.20.70.20">
    <property type="match status" value="1"/>
</dbReference>
<feature type="domain" description="ATP-cone" evidence="10">
    <location>
        <begin position="1"/>
        <end position="91"/>
    </location>
</feature>
<dbReference type="InterPro" id="IPR000788">
    <property type="entry name" value="RNR_lg_C"/>
</dbReference>
<keyword evidence="6 9" id="KW-0215">Deoxyribonucleotide synthesis</keyword>
<evidence type="ECO:0000256" key="8">
    <source>
        <dbReference type="PROSITE-ProRule" id="PRU00492"/>
    </source>
</evidence>
<dbReference type="KEGG" id="dpte:113796683"/>
<dbReference type="GO" id="GO:0004748">
    <property type="term" value="F:ribonucleoside-diphosphate reductase activity, thioredoxin disulfide as acceptor"/>
    <property type="evidence" value="ECO:0007669"/>
    <property type="project" value="UniProtKB-EC"/>
</dbReference>
<proteinExistence type="inferred from homology"/>
<dbReference type="SUPFAM" id="SSF51998">
    <property type="entry name" value="PFL-like glycyl radical enzymes"/>
    <property type="match status" value="1"/>
</dbReference>
<dbReference type="AlphaFoldDB" id="A0A6P6YDK3"/>
<dbReference type="InterPro" id="IPR013509">
    <property type="entry name" value="RNR_lsu_N"/>
</dbReference>
<dbReference type="RefSeq" id="XP_027202789.1">
    <property type="nucleotide sequence ID" value="XM_027346988.1"/>
</dbReference>
<evidence type="ECO:0000256" key="5">
    <source>
        <dbReference type="ARBA" id="ARBA00023002"/>
    </source>
</evidence>
<dbReference type="GO" id="GO:0005971">
    <property type="term" value="C:ribonucleoside-diphosphate reductase complex"/>
    <property type="evidence" value="ECO:0007669"/>
    <property type="project" value="TreeGrafter"/>
</dbReference>
<dbReference type="PANTHER" id="PTHR11573:SF6">
    <property type="entry name" value="RIBONUCLEOSIDE-DIPHOSPHATE REDUCTASE LARGE SUBUNIT"/>
    <property type="match status" value="1"/>
</dbReference>
<dbReference type="NCBIfam" id="TIGR02506">
    <property type="entry name" value="NrdE_NrdA"/>
    <property type="match status" value="1"/>
</dbReference>
<dbReference type="PANTHER" id="PTHR11573">
    <property type="entry name" value="RIBONUCLEOSIDE-DIPHOSPHATE REDUCTASE LARGE CHAIN"/>
    <property type="match status" value="1"/>
</dbReference>
<protein>
    <recommendedName>
        <fullName evidence="9">Ribonucleoside-diphosphate reductase</fullName>
        <ecNumber evidence="9">1.17.4.1</ecNumber>
    </recommendedName>
</protein>
<comment type="catalytic activity">
    <reaction evidence="9">
        <text>a 2'-deoxyribonucleoside 5'-diphosphate + [thioredoxin]-disulfide + H2O = a ribonucleoside 5'-diphosphate + [thioredoxin]-dithiol</text>
        <dbReference type="Rhea" id="RHEA:23252"/>
        <dbReference type="Rhea" id="RHEA-COMP:10698"/>
        <dbReference type="Rhea" id="RHEA-COMP:10700"/>
        <dbReference type="ChEBI" id="CHEBI:15377"/>
        <dbReference type="ChEBI" id="CHEBI:29950"/>
        <dbReference type="ChEBI" id="CHEBI:50058"/>
        <dbReference type="ChEBI" id="CHEBI:57930"/>
        <dbReference type="ChEBI" id="CHEBI:73316"/>
        <dbReference type="EC" id="1.17.4.1"/>
    </reaction>
</comment>
<evidence type="ECO:0000313" key="12">
    <source>
        <dbReference type="RefSeq" id="XP_027202789.1"/>
    </source>
</evidence>
<dbReference type="Pfam" id="PF00317">
    <property type="entry name" value="Ribonuc_red_lgN"/>
    <property type="match status" value="1"/>
</dbReference>
<dbReference type="UniPathway" id="UPA00326"/>
<keyword evidence="2" id="KW-0021">Allosteric enzyme</keyword>
<evidence type="ECO:0000256" key="1">
    <source>
        <dbReference type="ARBA" id="ARBA00010406"/>
    </source>
</evidence>
<dbReference type="Pfam" id="PF02867">
    <property type="entry name" value="Ribonuc_red_lgC"/>
    <property type="match status" value="1"/>
</dbReference>